<accession>A0A0E9UPH6</accession>
<proteinExistence type="predicted"/>
<reference evidence="1" key="1">
    <citation type="submission" date="2014-11" db="EMBL/GenBank/DDBJ databases">
        <authorList>
            <person name="Amaro Gonzalez C."/>
        </authorList>
    </citation>
    <scope>NUCLEOTIDE SEQUENCE</scope>
</reference>
<reference evidence="1" key="2">
    <citation type="journal article" date="2015" name="Fish Shellfish Immunol.">
        <title>Early steps in the European eel (Anguilla anguilla)-Vibrio vulnificus interaction in the gills: Role of the RtxA13 toxin.</title>
        <authorList>
            <person name="Callol A."/>
            <person name="Pajuelo D."/>
            <person name="Ebbesson L."/>
            <person name="Teles M."/>
            <person name="MacKenzie S."/>
            <person name="Amaro C."/>
        </authorList>
    </citation>
    <scope>NUCLEOTIDE SEQUENCE</scope>
</reference>
<evidence type="ECO:0000313" key="1">
    <source>
        <dbReference type="EMBL" id="JAH66838.1"/>
    </source>
</evidence>
<dbReference type="AlphaFoldDB" id="A0A0E9UPH6"/>
<name>A0A0E9UPH6_ANGAN</name>
<organism evidence="1">
    <name type="scientific">Anguilla anguilla</name>
    <name type="common">European freshwater eel</name>
    <name type="synonym">Muraena anguilla</name>
    <dbReference type="NCBI Taxonomy" id="7936"/>
    <lineage>
        <taxon>Eukaryota</taxon>
        <taxon>Metazoa</taxon>
        <taxon>Chordata</taxon>
        <taxon>Craniata</taxon>
        <taxon>Vertebrata</taxon>
        <taxon>Euteleostomi</taxon>
        <taxon>Actinopterygii</taxon>
        <taxon>Neopterygii</taxon>
        <taxon>Teleostei</taxon>
        <taxon>Anguilliformes</taxon>
        <taxon>Anguillidae</taxon>
        <taxon>Anguilla</taxon>
    </lineage>
</organism>
<protein>
    <submittedName>
        <fullName evidence="1">Uncharacterized protein</fullName>
    </submittedName>
</protein>
<dbReference type="EMBL" id="GBXM01041739">
    <property type="protein sequence ID" value="JAH66838.1"/>
    <property type="molecule type" value="Transcribed_RNA"/>
</dbReference>
<sequence length="31" mass="3584">MLYVVRKLTMSPIGSIYCRSSQTVLRRATRP</sequence>